<proteinExistence type="predicted"/>
<dbReference type="AlphaFoldDB" id="A0A379T3K5"/>
<evidence type="ECO:0000256" key="1">
    <source>
        <dbReference type="SAM" id="MobiDB-lite"/>
    </source>
</evidence>
<dbReference type="EMBL" id="UGXG01000001">
    <property type="protein sequence ID" value="SUG44911.1"/>
    <property type="molecule type" value="Genomic_DNA"/>
</dbReference>
<sequence length="89" mass="9466">MQKKPQNETKEGQGENGSSGSLHVVSSKPDVTEGISAPLLKKMSSERTLAVQAALVQQPEKSGGPDGMATVQLCFRLLQYHPSSVRDAS</sequence>
<protein>
    <submittedName>
        <fullName evidence="2">Uncharacterized protein yubM</fullName>
    </submittedName>
</protein>
<evidence type="ECO:0000313" key="3">
    <source>
        <dbReference type="Proteomes" id="UP000254741"/>
    </source>
</evidence>
<gene>
    <name evidence="2" type="primary">ycjA_2</name>
    <name evidence="2" type="ORF">NCTC8297_00067</name>
</gene>
<name>A0A379T3K5_SALER</name>
<reference evidence="2 3" key="1">
    <citation type="submission" date="2018-06" db="EMBL/GenBank/DDBJ databases">
        <authorList>
            <consortium name="Pathogen Informatics"/>
            <person name="Doyle S."/>
        </authorList>
    </citation>
    <scope>NUCLEOTIDE SEQUENCE [LARGE SCALE GENOMIC DNA]</scope>
    <source>
        <strain evidence="2 3">NCTC8297</strain>
    </source>
</reference>
<feature type="compositionally biased region" description="Basic and acidic residues" evidence="1">
    <location>
        <begin position="1"/>
        <end position="13"/>
    </location>
</feature>
<accession>A0A379T3K5</accession>
<feature type="region of interest" description="Disordered" evidence="1">
    <location>
        <begin position="1"/>
        <end position="30"/>
    </location>
</feature>
<evidence type="ECO:0000313" key="2">
    <source>
        <dbReference type="EMBL" id="SUG44911.1"/>
    </source>
</evidence>
<dbReference type="Proteomes" id="UP000254741">
    <property type="component" value="Unassembled WGS sequence"/>
</dbReference>
<organism evidence="2 3">
    <name type="scientific">Salmonella enterica subsp. arizonae</name>
    <dbReference type="NCBI Taxonomy" id="59203"/>
    <lineage>
        <taxon>Bacteria</taxon>
        <taxon>Pseudomonadati</taxon>
        <taxon>Pseudomonadota</taxon>
        <taxon>Gammaproteobacteria</taxon>
        <taxon>Enterobacterales</taxon>
        <taxon>Enterobacteriaceae</taxon>
        <taxon>Salmonella</taxon>
    </lineage>
</organism>